<feature type="active site" description="Proton donor" evidence="18">
    <location>
        <position position="219"/>
    </location>
</feature>
<evidence type="ECO:0000256" key="3">
    <source>
        <dbReference type="ARBA" id="ARBA00004922"/>
    </source>
</evidence>
<dbReference type="SUPFAM" id="SSF48225">
    <property type="entry name" value="Seven-hairpin glycosidases"/>
    <property type="match status" value="1"/>
</dbReference>
<dbReference type="GO" id="GO:0010498">
    <property type="term" value="P:proteasomal protein catabolic process"/>
    <property type="evidence" value="ECO:0007669"/>
    <property type="project" value="UniProtKB-ARBA"/>
</dbReference>
<dbReference type="GO" id="GO:0005509">
    <property type="term" value="F:calcium ion binding"/>
    <property type="evidence" value="ECO:0007669"/>
    <property type="project" value="InterPro"/>
</dbReference>
<comment type="similarity">
    <text evidence="4 21">Belongs to the glycosyl hydrolase 47 family.</text>
</comment>
<dbReference type="EC" id="3.2.1.-" evidence="21"/>
<keyword evidence="5 22" id="KW-0812">Transmembrane</keyword>
<feature type="transmembrane region" description="Helical" evidence="22">
    <location>
        <begin position="44"/>
        <end position="62"/>
    </location>
</feature>
<keyword evidence="7 21" id="KW-0378">Hydrolase</keyword>
<comment type="pathway">
    <text evidence="3">Protein modification; protein glycosylation.</text>
</comment>
<dbReference type="PANTHER" id="PTHR11742:SF55">
    <property type="entry name" value="ENDOPLASMIC RETICULUM MANNOSYL-OLIGOSACCHARIDE 1,2-ALPHA-MANNOSIDASE"/>
    <property type="match status" value="1"/>
</dbReference>
<sequence length="589" mass="67767">MPQLLHIQHGEDLPYFVHPTKQAFSNAYKRSWRKFRFMQRKTKTFLLFLGILITCCFLYTRITSSSEQHPTQIINKENRDHSNDPVVPQQKPQIEDFDTNVEDSLEKKRVKPVDEQAEQVKQVAEPNYPKFSGPTNDRMRAVQMAMKHAWSGYKQFAWGHDHLRPIAKSFTEWMNCGLTIIDSLDTLLIMGMDEEFAEAKTWIETKLNFDQDRYVSLFETTIRVVGGLLSAFHLTGDRLFLQKAEDIGSRLTGAFDSPSPIPFSDVNMKTRKGKSPSWGSDSSLSEVSSIQLEFRDLARATNNDSYEKAAFRISEHIHNIGCNAHEGLCDMFLSTVDGKFKSDTAITFGARADSYYEYLLKQWLQTGKKIDWLLEDYKKSMTSMIKLLLRQSEPNKLTFVGELLNGRNFSPKMDHLVCFLPGTLALGVQNGLPPEHLEIAKNLSKTCREMYSTLTGLAPEIVHFNMIPGTKEPDVIIKPLDAHCLLRPEAFEAWFYLHAVTGDTIYQEWGWEAFQAIEKFAKVQYGYSSVNNVKKIPVQYKDMMESFFLAESLKYLYLLFADEPLIKLNEYVFNTEGHPLPIYKSFEFD</sequence>
<keyword evidence="9 19" id="KW-0106">Calcium</keyword>
<evidence type="ECO:0000256" key="22">
    <source>
        <dbReference type="SAM" id="Phobius"/>
    </source>
</evidence>
<evidence type="ECO:0000256" key="8">
    <source>
        <dbReference type="ARBA" id="ARBA00022824"/>
    </source>
</evidence>
<dbReference type="InterPro" id="IPR050749">
    <property type="entry name" value="Glycosyl_Hydrolase_47"/>
</dbReference>
<keyword evidence="23" id="KW-1185">Reference proteome</keyword>
<feature type="disulfide bond" evidence="20">
    <location>
        <begin position="418"/>
        <end position="447"/>
    </location>
</feature>
<organism evidence="23 24">
    <name type="scientific">Acrobeloides nanus</name>
    <dbReference type="NCBI Taxonomy" id="290746"/>
    <lineage>
        <taxon>Eukaryota</taxon>
        <taxon>Metazoa</taxon>
        <taxon>Ecdysozoa</taxon>
        <taxon>Nematoda</taxon>
        <taxon>Chromadorea</taxon>
        <taxon>Rhabditida</taxon>
        <taxon>Tylenchina</taxon>
        <taxon>Cephalobomorpha</taxon>
        <taxon>Cephaloboidea</taxon>
        <taxon>Cephalobidae</taxon>
        <taxon>Acrobeloides</taxon>
    </lineage>
</organism>
<dbReference type="GO" id="GO:0004571">
    <property type="term" value="F:mannosyl-oligosaccharide 1,2-alpha-mannosidase activity"/>
    <property type="evidence" value="ECO:0007669"/>
    <property type="project" value="UniProtKB-EC"/>
</dbReference>
<protein>
    <recommendedName>
        <fullName evidence="21">alpha-1,2-Mannosidase</fullName>
        <ecNumber evidence="21">3.2.1.-</ecNumber>
    </recommendedName>
</protein>
<feature type="active site" evidence="18">
    <location>
        <position position="353"/>
    </location>
</feature>
<evidence type="ECO:0000256" key="15">
    <source>
        <dbReference type="ARBA" id="ARBA00047669"/>
    </source>
</evidence>
<feature type="active site" evidence="18">
    <location>
        <position position="489"/>
    </location>
</feature>
<reference evidence="24" key="1">
    <citation type="submission" date="2022-11" db="UniProtKB">
        <authorList>
            <consortium name="WormBaseParasite"/>
        </authorList>
    </citation>
    <scope>IDENTIFICATION</scope>
</reference>
<keyword evidence="14 21" id="KW-0326">Glycosidase</keyword>
<evidence type="ECO:0000256" key="18">
    <source>
        <dbReference type="PIRSR" id="PIRSR601382-1"/>
    </source>
</evidence>
<comment type="catalytic activity">
    <reaction evidence="16">
        <text>N(4)-(alpha-D-Man-(1-&gt;2)-alpha-D-Man-(1-&gt;2)-alpha-D-Man-(1-&gt;3)-[alpha-D-Man-(1-&gt;2)-alpha-D-Man-(1-&gt;3)-[alpha-D-Man-(1-&gt;2)-alpha-D-Man-(1-&gt;6)]-alpha-D-Man-(1-&gt;6)]-beta-D-Man-(1-&gt;4)-beta-D-GlcNAc-(1-&gt;4)-beta-D-GlcNAc)-L-asparaginyl-[protein] (N-glucan mannose isomer 9A1,2,3B1,2,3) + 4 H2O = N(4)-(alpha-D-Man-(1-&gt;3)-[alpha-D-Man-(1-&gt;3)-[alpha-D-Man-(1-&gt;6)]-alpha-D-Man-(1-&gt;6)]-beta-D-Man-(1-&gt;4)-beta-D-GlcNAc-(1-&gt;4)-beta-D-GlcNAc)-L-asparaginyl-[protein] (N-glucan mannose isomer 5A1,2) + 4 beta-D-mannose</text>
        <dbReference type="Rhea" id="RHEA:56008"/>
        <dbReference type="Rhea" id="RHEA-COMP:14356"/>
        <dbReference type="Rhea" id="RHEA-COMP:14367"/>
        <dbReference type="ChEBI" id="CHEBI:15377"/>
        <dbReference type="ChEBI" id="CHEBI:28563"/>
        <dbReference type="ChEBI" id="CHEBI:59087"/>
        <dbReference type="ChEBI" id="CHEBI:139493"/>
        <dbReference type="EC" id="3.2.1.113"/>
    </reaction>
</comment>
<evidence type="ECO:0000256" key="4">
    <source>
        <dbReference type="ARBA" id="ARBA00007658"/>
    </source>
</evidence>
<evidence type="ECO:0000256" key="5">
    <source>
        <dbReference type="ARBA" id="ARBA00022692"/>
    </source>
</evidence>
<keyword evidence="12 22" id="KW-0472">Membrane</keyword>
<keyword evidence="6 19" id="KW-0479">Metal-binding</keyword>
<keyword evidence="13 20" id="KW-1015">Disulfide bond</keyword>
<dbReference type="GO" id="GO:0034976">
    <property type="term" value="P:response to endoplasmic reticulum stress"/>
    <property type="evidence" value="ECO:0007669"/>
    <property type="project" value="UniProtKB-ARBA"/>
</dbReference>
<evidence type="ECO:0000313" key="24">
    <source>
        <dbReference type="WBParaSite" id="ACRNAN_scaffold3440.g30305.t1"/>
    </source>
</evidence>
<evidence type="ECO:0000256" key="1">
    <source>
        <dbReference type="ARBA" id="ARBA00001913"/>
    </source>
</evidence>
<name>A0A914DRJ8_9BILA</name>
<dbReference type="Gene3D" id="1.50.10.10">
    <property type="match status" value="1"/>
</dbReference>
<dbReference type="PANTHER" id="PTHR11742">
    <property type="entry name" value="MANNOSYL-OLIGOSACCHARIDE ALPHA-1,2-MANNOSIDASE-RELATED"/>
    <property type="match status" value="1"/>
</dbReference>
<evidence type="ECO:0000256" key="9">
    <source>
        <dbReference type="ARBA" id="ARBA00022837"/>
    </source>
</evidence>
<keyword evidence="8" id="KW-0256">Endoplasmic reticulum</keyword>
<dbReference type="Proteomes" id="UP000887540">
    <property type="component" value="Unplaced"/>
</dbReference>
<dbReference type="WBParaSite" id="ACRNAN_scaffold3440.g30305.t1">
    <property type="protein sequence ID" value="ACRNAN_scaffold3440.g30305.t1"/>
    <property type="gene ID" value="ACRNAN_scaffold3440.g30305"/>
</dbReference>
<dbReference type="PRINTS" id="PR00747">
    <property type="entry name" value="GLYHDRLASE47"/>
</dbReference>
<keyword evidence="11 22" id="KW-1133">Transmembrane helix</keyword>
<comment type="subcellular location">
    <subcellularLocation>
        <location evidence="2">Endoplasmic reticulum membrane</location>
        <topology evidence="2">Single-pass type II membrane protein</topology>
    </subcellularLocation>
</comment>
<evidence type="ECO:0000256" key="11">
    <source>
        <dbReference type="ARBA" id="ARBA00022989"/>
    </source>
</evidence>
<feature type="binding site" evidence="19">
    <location>
        <position position="575"/>
    </location>
    <ligand>
        <name>Ca(2+)</name>
        <dbReference type="ChEBI" id="CHEBI:29108"/>
    </ligand>
</feature>
<evidence type="ECO:0000313" key="23">
    <source>
        <dbReference type="Proteomes" id="UP000887540"/>
    </source>
</evidence>
<dbReference type="InterPro" id="IPR001382">
    <property type="entry name" value="Glyco_hydro_47"/>
</dbReference>
<comment type="function">
    <text evidence="17">Involved in glycoprotein quality control targeting of misfolded glycoproteins for degradation. It primarily trims a single alpha-1,2-linked mannose residue from Man(9)GlcNAc(2) to produce Man(8)GlcNAc(2), but at high enzyme concentrations, as found in the ER quality control compartment (ERQC), it further trims the carbohydrates to Man(5-6)GlcNAc(2).</text>
</comment>
<evidence type="ECO:0000256" key="2">
    <source>
        <dbReference type="ARBA" id="ARBA00004648"/>
    </source>
</evidence>
<keyword evidence="10" id="KW-0735">Signal-anchor</keyword>
<feature type="active site" description="Proton donor" evidence="18">
    <location>
        <position position="460"/>
    </location>
</feature>
<comment type="catalytic activity">
    <reaction evidence="15">
        <text>N(4)-(alpha-D-Man-(1-&gt;2)-alpha-D-Man-(1-&gt;2)-alpha-D-Man-(1-&gt;3)-[alpha-D-Man-(1-&gt;3)-[alpha-D-Man-(1-&gt;2)-alpha-D-Man-(1-&gt;6)]-alpha-D-Man-(1-&gt;6)]-beta-D-Man-(1-&gt;4)-beta-D-GlcNAc-(1-&gt;4)-beta-D-GlcNAc)-L-asparaginyl-[protein] (N-glucan mannose isomer 8A1,2,3B1,3) + 3 H2O = N(4)-(alpha-D-Man-(1-&gt;3)-[alpha-D-Man-(1-&gt;3)-[alpha-D-Man-(1-&gt;6)]-alpha-D-Man-(1-&gt;6)]-beta-D-Man-(1-&gt;4)-beta-D-GlcNAc-(1-&gt;4)-beta-D-GlcNAc)-L-asparaginyl-[protein] (N-glucan mannose isomer 5A1,2) + 3 beta-D-mannose</text>
        <dbReference type="Rhea" id="RHEA:56028"/>
        <dbReference type="Rhea" id="RHEA-COMP:14358"/>
        <dbReference type="Rhea" id="RHEA-COMP:14367"/>
        <dbReference type="ChEBI" id="CHEBI:15377"/>
        <dbReference type="ChEBI" id="CHEBI:28563"/>
        <dbReference type="ChEBI" id="CHEBI:59087"/>
        <dbReference type="ChEBI" id="CHEBI:60628"/>
        <dbReference type="EC" id="3.2.1.113"/>
    </reaction>
</comment>
<evidence type="ECO:0000256" key="6">
    <source>
        <dbReference type="ARBA" id="ARBA00022723"/>
    </source>
</evidence>
<accession>A0A914DRJ8</accession>
<dbReference type="Pfam" id="PF01532">
    <property type="entry name" value="Glyco_hydro_47"/>
    <property type="match status" value="1"/>
</dbReference>
<proteinExistence type="inferred from homology"/>
<evidence type="ECO:0000256" key="14">
    <source>
        <dbReference type="ARBA" id="ARBA00023295"/>
    </source>
</evidence>
<evidence type="ECO:0000256" key="20">
    <source>
        <dbReference type="PIRSR" id="PIRSR601382-3"/>
    </source>
</evidence>
<evidence type="ECO:0000256" key="16">
    <source>
        <dbReference type="ARBA" id="ARBA00048605"/>
    </source>
</evidence>
<dbReference type="AlphaFoldDB" id="A0A914DRJ8"/>
<evidence type="ECO:0000256" key="7">
    <source>
        <dbReference type="ARBA" id="ARBA00022801"/>
    </source>
</evidence>
<dbReference type="InterPro" id="IPR012341">
    <property type="entry name" value="6hp_glycosidase-like_sf"/>
</dbReference>
<evidence type="ECO:0000256" key="21">
    <source>
        <dbReference type="RuleBase" id="RU361193"/>
    </source>
</evidence>
<dbReference type="InterPro" id="IPR036026">
    <property type="entry name" value="Seven-hairpin_glycosidases"/>
</dbReference>
<evidence type="ECO:0000256" key="13">
    <source>
        <dbReference type="ARBA" id="ARBA00023157"/>
    </source>
</evidence>
<evidence type="ECO:0000256" key="19">
    <source>
        <dbReference type="PIRSR" id="PIRSR601382-2"/>
    </source>
</evidence>
<evidence type="ECO:0000256" key="17">
    <source>
        <dbReference type="ARBA" id="ARBA00053655"/>
    </source>
</evidence>
<dbReference type="GO" id="GO:0005789">
    <property type="term" value="C:endoplasmic reticulum membrane"/>
    <property type="evidence" value="ECO:0007669"/>
    <property type="project" value="UniProtKB-SubCell"/>
</dbReference>
<dbReference type="GO" id="GO:0005975">
    <property type="term" value="P:carbohydrate metabolic process"/>
    <property type="evidence" value="ECO:0007669"/>
    <property type="project" value="InterPro"/>
</dbReference>
<comment type="cofactor">
    <cofactor evidence="1 19">
        <name>Ca(2+)</name>
        <dbReference type="ChEBI" id="CHEBI:29108"/>
    </cofactor>
</comment>
<evidence type="ECO:0000256" key="12">
    <source>
        <dbReference type="ARBA" id="ARBA00023136"/>
    </source>
</evidence>
<dbReference type="FunFam" id="1.50.10.10:FF:000010">
    <property type="entry name" value="alpha-1,2-Mannosidase"/>
    <property type="match status" value="1"/>
</dbReference>
<evidence type="ECO:0000256" key="10">
    <source>
        <dbReference type="ARBA" id="ARBA00022968"/>
    </source>
</evidence>